<accession>A0AAV4Y1F5</accession>
<sequence length="93" mass="10837">MRTEKENKYRERQNRKKKEKKEKKRKKLVFSKRTKENTIARPQGCWRAGARLRSCSARHRLKCAGEIGRNCLNGGEFSELVAIGSPVNHPIKE</sequence>
<name>A0AAV4Y1F5_CAEEX</name>
<feature type="compositionally biased region" description="Basic residues" evidence="1">
    <location>
        <begin position="13"/>
        <end position="28"/>
    </location>
</feature>
<gene>
    <name evidence="2" type="ORF">CEXT_87521</name>
</gene>
<evidence type="ECO:0000256" key="1">
    <source>
        <dbReference type="SAM" id="MobiDB-lite"/>
    </source>
</evidence>
<dbReference type="Proteomes" id="UP001054945">
    <property type="component" value="Unassembled WGS sequence"/>
</dbReference>
<feature type="region of interest" description="Disordered" evidence="1">
    <location>
        <begin position="1"/>
        <end position="28"/>
    </location>
</feature>
<evidence type="ECO:0000313" key="2">
    <source>
        <dbReference type="EMBL" id="GIZ01152.1"/>
    </source>
</evidence>
<proteinExistence type="predicted"/>
<feature type="compositionally biased region" description="Basic and acidic residues" evidence="1">
    <location>
        <begin position="1"/>
        <end position="12"/>
    </location>
</feature>
<organism evidence="2 3">
    <name type="scientific">Caerostris extrusa</name>
    <name type="common">Bark spider</name>
    <name type="synonym">Caerostris bankana</name>
    <dbReference type="NCBI Taxonomy" id="172846"/>
    <lineage>
        <taxon>Eukaryota</taxon>
        <taxon>Metazoa</taxon>
        <taxon>Ecdysozoa</taxon>
        <taxon>Arthropoda</taxon>
        <taxon>Chelicerata</taxon>
        <taxon>Arachnida</taxon>
        <taxon>Araneae</taxon>
        <taxon>Araneomorphae</taxon>
        <taxon>Entelegynae</taxon>
        <taxon>Araneoidea</taxon>
        <taxon>Araneidae</taxon>
        <taxon>Caerostris</taxon>
    </lineage>
</organism>
<dbReference type="EMBL" id="BPLR01018635">
    <property type="protein sequence ID" value="GIZ01152.1"/>
    <property type="molecule type" value="Genomic_DNA"/>
</dbReference>
<reference evidence="2 3" key="1">
    <citation type="submission" date="2021-06" db="EMBL/GenBank/DDBJ databases">
        <title>Caerostris extrusa draft genome.</title>
        <authorList>
            <person name="Kono N."/>
            <person name="Arakawa K."/>
        </authorList>
    </citation>
    <scope>NUCLEOTIDE SEQUENCE [LARGE SCALE GENOMIC DNA]</scope>
</reference>
<protein>
    <submittedName>
        <fullName evidence="2">Uncharacterized protein</fullName>
    </submittedName>
</protein>
<comment type="caution">
    <text evidence="2">The sequence shown here is derived from an EMBL/GenBank/DDBJ whole genome shotgun (WGS) entry which is preliminary data.</text>
</comment>
<dbReference type="AlphaFoldDB" id="A0AAV4Y1F5"/>
<evidence type="ECO:0000313" key="3">
    <source>
        <dbReference type="Proteomes" id="UP001054945"/>
    </source>
</evidence>
<keyword evidence="3" id="KW-1185">Reference proteome</keyword>